<protein>
    <submittedName>
        <fullName evidence="6">Nuclear transport factor 2 family protein</fullName>
    </submittedName>
</protein>
<evidence type="ECO:0000256" key="3">
    <source>
        <dbReference type="SAM" id="MobiDB-lite"/>
    </source>
</evidence>
<dbReference type="InterPro" id="IPR058644">
    <property type="entry name" value="Mtb12-like_C"/>
</dbReference>
<evidence type="ECO:0000256" key="2">
    <source>
        <dbReference type="ARBA" id="ARBA00093774"/>
    </source>
</evidence>
<gene>
    <name evidence="6" type="ORF">AB0I48_34530</name>
</gene>
<feature type="region of interest" description="Disordered" evidence="3">
    <location>
        <begin position="32"/>
        <end position="63"/>
    </location>
</feature>
<feature type="chain" id="PRO_5047262093" evidence="4">
    <location>
        <begin position="18"/>
        <end position="174"/>
    </location>
</feature>
<evidence type="ECO:0000259" key="5">
    <source>
        <dbReference type="Pfam" id="PF26580"/>
    </source>
</evidence>
<feature type="signal peptide" evidence="4">
    <location>
        <begin position="1"/>
        <end position="17"/>
    </location>
</feature>
<evidence type="ECO:0000256" key="4">
    <source>
        <dbReference type="SAM" id="SignalP"/>
    </source>
</evidence>
<comment type="similarity">
    <text evidence="2">Belongs to the MTB12 family.</text>
</comment>
<name>A0ABV3G4Q6_9NOCA</name>
<reference evidence="6 7" key="1">
    <citation type="submission" date="2024-06" db="EMBL/GenBank/DDBJ databases">
        <title>The Natural Products Discovery Center: Release of the First 8490 Sequenced Strains for Exploring Actinobacteria Biosynthetic Diversity.</title>
        <authorList>
            <person name="Kalkreuter E."/>
            <person name="Kautsar S.A."/>
            <person name="Yang D."/>
            <person name="Bader C.D."/>
            <person name="Teijaro C.N."/>
            <person name="Fluegel L."/>
            <person name="Davis C.M."/>
            <person name="Simpson J.R."/>
            <person name="Lauterbach L."/>
            <person name="Steele A.D."/>
            <person name="Gui C."/>
            <person name="Meng S."/>
            <person name="Li G."/>
            <person name="Viehrig K."/>
            <person name="Ye F."/>
            <person name="Su P."/>
            <person name="Kiefer A.F."/>
            <person name="Nichols A."/>
            <person name="Cepeda A.J."/>
            <person name="Yan W."/>
            <person name="Fan B."/>
            <person name="Jiang Y."/>
            <person name="Adhikari A."/>
            <person name="Zheng C.-J."/>
            <person name="Schuster L."/>
            <person name="Cowan T.M."/>
            <person name="Smanski M.J."/>
            <person name="Chevrette M.G."/>
            <person name="De Carvalho L.P.S."/>
            <person name="Shen B."/>
        </authorList>
    </citation>
    <scope>NUCLEOTIDE SEQUENCE [LARGE SCALE GENOMIC DNA]</scope>
    <source>
        <strain evidence="6 7">NPDC050403</strain>
    </source>
</reference>
<sequence length="174" mass="17338">MLLPARTLRFCVATAAAAIAVTVGLTGCGSDDDSGSATGTTATASTTTAASATTGSGQAAGATPSVEELQTTLAILSDPAKTTQDKVAIVVDGEKRATNIESMTKALAGYGTLKFVVSDVKVTGDTATAQVVISSPNGDAPPMPLTWQQVGGKWKLSDASTCVLLGFAQAPCTP</sequence>
<dbReference type="Pfam" id="PF26580">
    <property type="entry name" value="Mtb12_C"/>
    <property type="match status" value="1"/>
</dbReference>
<dbReference type="RefSeq" id="WP_109527137.1">
    <property type="nucleotide sequence ID" value="NZ_JBFAKC010000024.1"/>
</dbReference>
<evidence type="ECO:0000256" key="1">
    <source>
        <dbReference type="ARBA" id="ARBA00022729"/>
    </source>
</evidence>
<accession>A0ABV3G4Q6</accession>
<feature type="domain" description="Low molecular weight antigen MTB12-like C-terminal" evidence="5">
    <location>
        <begin position="63"/>
        <end position="172"/>
    </location>
</feature>
<organism evidence="6 7">
    <name type="scientific">Nocardia aurea</name>
    <dbReference type="NCBI Taxonomy" id="2144174"/>
    <lineage>
        <taxon>Bacteria</taxon>
        <taxon>Bacillati</taxon>
        <taxon>Actinomycetota</taxon>
        <taxon>Actinomycetes</taxon>
        <taxon>Mycobacteriales</taxon>
        <taxon>Nocardiaceae</taxon>
        <taxon>Nocardia</taxon>
    </lineage>
</organism>
<keyword evidence="1 4" id="KW-0732">Signal</keyword>
<dbReference type="PROSITE" id="PS51257">
    <property type="entry name" value="PROKAR_LIPOPROTEIN"/>
    <property type="match status" value="1"/>
</dbReference>
<evidence type="ECO:0000313" key="6">
    <source>
        <dbReference type="EMBL" id="MEV0712682.1"/>
    </source>
</evidence>
<comment type="caution">
    <text evidence="6">The sequence shown here is derived from an EMBL/GenBank/DDBJ whole genome shotgun (WGS) entry which is preliminary data.</text>
</comment>
<keyword evidence="7" id="KW-1185">Reference proteome</keyword>
<feature type="compositionally biased region" description="Low complexity" evidence="3">
    <location>
        <begin position="35"/>
        <end position="63"/>
    </location>
</feature>
<proteinExistence type="inferred from homology"/>
<dbReference type="Proteomes" id="UP001551695">
    <property type="component" value="Unassembled WGS sequence"/>
</dbReference>
<dbReference type="EMBL" id="JBFAKC010000024">
    <property type="protein sequence ID" value="MEV0712682.1"/>
    <property type="molecule type" value="Genomic_DNA"/>
</dbReference>
<evidence type="ECO:0000313" key="7">
    <source>
        <dbReference type="Proteomes" id="UP001551695"/>
    </source>
</evidence>